<evidence type="ECO:0000256" key="5">
    <source>
        <dbReference type="ARBA" id="ARBA00023136"/>
    </source>
</evidence>
<feature type="signal peptide" evidence="6">
    <location>
        <begin position="1"/>
        <end position="27"/>
    </location>
</feature>
<comment type="caution">
    <text evidence="8">The sequence shown here is derived from an EMBL/GenBank/DDBJ whole genome shotgun (WGS) entry which is preliminary data.</text>
</comment>
<dbReference type="Gene3D" id="3.30.450.20">
    <property type="entry name" value="PAS domain"/>
    <property type="match status" value="1"/>
</dbReference>
<accession>A0ABQ4QEA7</accession>
<dbReference type="Proteomes" id="UP001055117">
    <property type="component" value="Unassembled WGS sequence"/>
</dbReference>
<dbReference type="EMBL" id="BPQG01000018">
    <property type="protein sequence ID" value="GJD43559.1"/>
    <property type="molecule type" value="Genomic_DNA"/>
</dbReference>
<evidence type="ECO:0000256" key="4">
    <source>
        <dbReference type="ARBA" id="ARBA00022989"/>
    </source>
</evidence>
<evidence type="ECO:0000256" key="1">
    <source>
        <dbReference type="ARBA" id="ARBA00004651"/>
    </source>
</evidence>
<keyword evidence="4" id="KW-1133">Transmembrane helix</keyword>
<organism evidence="8 9">
    <name type="scientific">Methylobacterium cerastii</name>
    <dbReference type="NCBI Taxonomy" id="932741"/>
    <lineage>
        <taxon>Bacteria</taxon>
        <taxon>Pseudomonadati</taxon>
        <taxon>Pseudomonadota</taxon>
        <taxon>Alphaproteobacteria</taxon>
        <taxon>Hyphomicrobiales</taxon>
        <taxon>Methylobacteriaceae</taxon>
        <taxon>Methylobacterium</taxon>
    </lineage>
</organism>
<keyword evidence="2" id="KW-1003">Cell membrane</keyword>
<dbReference type="RefSeq" id="WP_147828289.1">
    <property type="nucleotide sequence ID" value="NZ_BPQG01000018.1"/>
</dbReference>
<keyword evidence="6" id="KW-0732">Signal</keyword>
<evidence type="ECO:0000256" key="3">
    <source>
        <dbReference type="ARBA" id="ARBA00022692"/>
    </source>
</evidence>
<keyword evidence="5" id="KW-0472">Membrane</keyword>
<evidence type="ECO:0000256" key="2">
    <source>
        <dbReference type="ARBA" id="ARBA00022475"/>
    </source>
</evidence>
<keyword evidence="3" id="KW-0812">Transmembrane</keyword>
<evidence type="ECO:0000259" key="7">
    <source>
        <dbReference type="SMART" id="SM01049"/>
    </source>
</evidence>
<dbReference type="Pfam" id="PF17200">
    <property type="entry name" value="sCache_2"/>
    <property type="match status" value="1"/>
</dbReference>
<evidence type="ECO:0000313" key="9">
    <source>
        <dbReference type="Proteomes" id="UP001055117"/>
    </source>
</evidence>
<dbReference type="InterPro" id="IPR033480">
    <property type="entry name" value="sCache_2"/>
</dbReference>
<feature type="chain" id="PRO_5047246224" description="Single Cache domain-containing protein" evidence="6">
    <location>
        <begin position="28"/>
        <end position="238"/>
    </location>
</feature>
<comment type="subcellular location">
    <subcellularLocation>
        <location evidence="1">Cell membrane</location>
        <topology evidence="1">Multi-pass membrane protein</topology>
    </subcellularLocation>
</comment>
<keyword evidence="9" id="KW-1185">Reference proteome</keyword>
<name>A0ABQ4QEA7_9HYPH</name>
<feature type="domain" description="Single Cache" evidence="7">
    <location>
        <begin position="46"/>
        <end position="117"/>
    </location>
</feature>
<sequence length="238" mass="24587">MGPFRSTFALTLLVALGLAASPQGARACGDGEAPTSCGDVGAEASAKWMLKHVVAALAADKPAALAHFTKGEAGFRTADTYVFCVGPDGVMSAHPNPVLQGQNVRDLHDSDGTYFIRTMMETAAPGQVSAIRYLFPKPGSTVALPKTTYYTRAGDQVCGVGIYESDAAAPTDSPGARAAHLRDRLDGAMPPALRADWRAFLEALNAEAGAKAAAMEKARAGLQAAQAALAPPTTTPDD</sequence>
<reference evidence="8 9" key="1">
    <citation type="journal article" date="2021" name="Front. Microbiol.">
        <title>Comprehensive Comparative Genomics and Phenotyping of Methylobacterium Species.</title>
        <authorList>
            <person name="Alessa O."/>
            <person name="Ogura Y."/>
            <person name="Fujitani Y."/>
            <person name="Takami H."/>
            <person name="Hayashi T."/>
            <person name="Sahin N."/>
            <person name="Tani A."/>
        </authorList>
    </citation>
    <scope>NUCLEOTIDE SEQUENCE [LARGE SCALE GENOMIC DNA]</scope>
    <source>
        <strain evidence="8 9">DSM 23679</strain>
    </source>
</reference>
<protein>
    <recommendedName>
        <fullName evidence="7">Single Cache domain-containing protein</fullName>
    </recommendedName>
</protein>
<proteinExistence type="predicted"/>
<evidence type="ECO:0000313" key="8">
    <source>
        <dbReference type="EMBL" id="GJD43559.1"/>
    </source>
</evidence>
<evidence type="ECO:0000256" key="6">
    <source>
        <dbReference type="SAM" id="SignalP"/>
    </source>
</evidence>
<dbReference type="SMART" id="SM01049">
    <property type="entry name" value="Cache_2"/>
    <property type="match status" value="1"/>
</dbReference>
<gene>
    <name evidence="8" type="ORF">AFCDBAGC_1411</name>
</gene>